<sequence>MSARCLLVALFCFSAAVAYGPAMILSHVESADEVYINRIIDYSDLEPLIPIEEMNLLFVDVNITDALSVKEIQPFVQKFESRIIAPHFEGELNATDIMHLDSVEGWLFYILLFLTRRSPLSGNRQ</sequence>
<dbReference type="InParanoid" id="D8M1J1"/>
<dbReference type="AlphaFoldDB" id="D8M1J1"/>
<organism evidence="2">
    <name type="scientific">Blastocystis hominis</name>
    <dbReference type="NCBI Taxonomy" id="12968"/>
    <lineage>
        <taxon>Eukaryota</taxon>
        <taxon>Sar</taxon>
        <taxon>Stramenopiles</taxon>
        <taxon>Bigyra</taxon>
        <taxon>Opalozoa</taxon>
        <taxon>Opalinata</taxon>
        <taxon>Blastocystidae</taxon>
        <taxon>Blastocystis</taxon>
    </lineage>
</organism>
<dbReference type="RefSeq" id="XP_012895978.1">
    <property type="nucleotide sequence ID" value="XM_013040524.1"/>
</dbReference>
<gene>
    <name evidence="2" type="ORF">GSBLH_T00002019001</name>
</gene>
<name>D8M1J1_BLAHO</name>
<reference evidence="2" key="1">
    <citation type="submission" date="2010-02" db="EMBL/GenBank/DDBJ databases">
        <title>Sequencing and annotation of the Blastocystis hominis genome.</title>
        <authorList>
            <person name="Wincker P."/>
        </authorList>
    </citation>
    <scope>NUCLEOTIDE SEQUENCE</scope>
    <source>
        <strain evidence="2">Singapore isolate B</strain>
    </source>
</reference>
<dbReference type="GeneID" id="24919231"/>
<keyword evidence="1" id="KW-0732">Signal</keyword>
<evidence type="ECO:0000313" key="2">
    <source>
        <dbReference type="EMBL" id="CBK21930.2"/>
    </source>
</evidence>
<feature type="chain" id="PRO_5003117659" evidence="1">
    <location>
        <begin position="19"/>
        <end position="125"/>
    </location>
</feature>
<protein>
    <submittedName>
        <fullName evidence="2">Uncharacterized protein</fullName>
    </submittedName>
</protein>
<dbReference type="EMBL" id="FN668645">
    <property type="protein sequence ID" value="CBK21930.2"/>
    <property type="molecule type" value="Genomic_DNA"/>
</dbReference>
<feature type="signal peptide" evidence="1">
    <location>
        <begin position="1"/>
        <end position="18"/>
    </location>
</feature>
<evidence type="ECO:0000256" key="1">
    <source>
        <dbReference type="SAM" id="SignalP"/>
    </source>
</evidence>
<dbReference type="Proteomes" id="UP000008312">
    <property type="component" value="Unassembled WGS sequence"/>
</dbReference>
<evidence type="ECO:0000313" key="3">
    <source>
        <dbReference type="Proteomes" id="UP000008312"/>
    </source>
</evidence>
<proteinExistence type="predicted"/>
<keyword evidence="3" id="KW-1185">Reference proteome</keyword>
<accession>D8M1J1</accession>